<evidence type="ECO:0000256" key="2">
    <source>
        <dbReference type="SAM" id="MobiDB-lite"/>
    </source>
</evidence>
<feature type="region of interest" description="Disordered" evidence="2">
    <location>
        <begin position="1"/>
        <end position="22"/>
    </location>
</feature>
<evidence type="ECO:0000313" key="4">
    <source>
        <dbReference type="Proteomes" id="UP000291832"/>
    </source>
</evidence>
<evidence type="ECO:0008006" key="5">
    <source>
        <dbReference type="Google" id="ProtNLM"/>
    </source>
</evidence>
<accession>A0A4Q7U0I5</accession>
<organism evidence="3 4">
    <name type="scientific">Leucobacter luti</name>
    <dbReference type="NCBI Taxonomy" id="340320"/>
    <lineage>
        <taxon>Bacteria</taxon>
        <taxon>Bacillati</taxon>
        <taxon>Actinomycetota</taxon>
        <taxon>Actinomycetes</taxon>
        <taxon>Micrococcales</taxon>
        <taxon>Microbacteriaceae</taxon>
        <taxon>Leucobacter</taxon>
    </lineage>
</organism>
<reference evidence="3 4" key="1">
    <citation type="journal article" date="2015" name="Stand. Genomic Sci.">
        <title>Genomic Encyclopedia of Bacterial and Archaeal Type Strains, Phase III: the genomes of soil and plant-associated and newly described type strains.</title>
        <authorList>
            <person name="Whitman W.B."/>
            <person name="Woyke T."/>
            <person name="Klenk H.P."/>
            <person name="Zhou Y."/>
            <person name="Lilburn T.G."/>
            <person name="Beck B.J."/>
            <person name="De Vos P."/>
            <person name="Vandamme P."/>
            <person name="Eisen J.A."/>
            <person name="Garrity G."/>
            <person name="Hugenholtz P."/>
            <person name="Kyrpides N.C."/>
        </authorList>
    </citation>
    <scope>NUCLEOTIDE SEQUENCE [LARGE SCALE GENOMIC DNA]</scope>
    <source>
        <strain evidence="3 4">RF6</strain>
    </source>
</reference>
<dbReference type="RefSeq" id="WP_130453094.1">
    <property type="nucleotide sequence ID" value="NZ_QYAG01000001.1"/>
</dbReference>
<dbReference type="EMBL" id="SHKI01000003">
    <property type="protein sequence ID" value="RZT66743.1"/>
    <property type="molecule type" value="Genomic_DNA"/>
</dbReference>
<dbReference type="OrthoDB" id="5125705at2"/>
<feature type="compositionally biased region" description="Polar residues" evidence="2">
    <location>
        <begin position="11"/>
        <end position="22"/>
    </location>
</feature>
<comment type="caution">
    <text evidence="3">The sequence shown here is derived from an EMBL/GenBank/DDBJ whole genome shotgun (WGS) entry which is preliminary data.</text>
</comment>
<keyword evidence="4" id="KW-1185">Reference proteome</keyword>
<keyword evidence="1" id="KW-0175">Coiled coil</keyword>
<name>A0A4Q7U0I5_9MICO</name>
<evidence type="ECO:0000313" key="3">
    <source>
        <dbReference type="EMBL" id="RZT66743.1"/>
    </source>
</evidence>
<protein>
    <recommendedName>
        <fullName evidence="5">Scaffolding protein</fullName>
    </recommendedName>
</protein>
<feature type="compositionally biased region" description="Basic and acidic residues" evidence="2">
    <location>
        <begin position="165"/>
        <end position="174"/>
    </location>
</feature>
<dbReference type="AlphaFoldDB" id="A0A4Q7U0I5"/>
<feature type="region of interest" description="Disordered" evidence="2">
    <location>
        <begin position="137"/>
        <end position="174"/>
    </location>
</feature>
<sequence>MPEQVDPVTPSGGNNAGFTPPATQEELNAIISARLDRERGKFADYDDVKAKAARLDELEEKNRTDLEKAEARAVAAEKVIADREAADAAAKADAEAAAALAKVAESVAAAKNVPVGALRGGTKEELEAHADLLAPLLGTPKPPLNYVPSSGTGTDQAAAGSFAAGRERAKARSK</sequence>
<proteinExistence type="predicted"/>
<dbReference type="Proteomes" id="UP000291832">
    <property type="component" value="Unassembled WGS sequence"/>
</dbReference>
<evidence type="ECO:0000256" key="1">
    <source>
        <dbReference type="SAM" id="Coils"/>
    </source>
</evidence>
<feature type="coiled-coil region" evidence="1">
    <location>
        <begin position="48"/>
        <end position="86"/>
    </location>
</feature>
<gene>
    <name evidence="3" type="ORF">EV139_0870</name>
</gene>